<feature type="region of interest" description="Disordered" evidence="1">
    <location>
        <begin position="1"/>
        <end position="20"/>
    </location>
</feature>
<dbReference type="GeneID" id="37200246"/>
<accession>A0A395HJ42</accession>
<dbReference type="RefSeq" id="XP_025546810.1">
    <property type="nucleotide sequence ID" value="XM_025695957.1"/>
</dbReference>
<evidence type="ECO:0000313" key="3">
    <source>
        <dbReference type="Proteomes" id="UP000248961"/>
    </source>
</evidence>
<evidence type="ECO:0000256" key="1">
    <source>
        <dbReference type="SAM" id="MobiDB-lite"/>
    </source>
</evidence>
<dbReference type="VEuPathDB" id="FungiDB:BO97DRAFT_408874"/>
<evidence type="ECO:0000313" key="2">
    <source>
        <dbReference type="EMBL" id="RAL07656.1"/>
    </source>
</evidence>
<gene>
    <name evidence="2" type="ORF">BO97DRAFT_408874</name>
</gene>
<organism evidence="2 3">
    <name type="scientific">Aspergillus homomorphus (strain CBS 101889)</name>
    <dbReference type="NCBI Taxonomy" id="1450537"/>
    <lineage>
        <taxon>Eukaryota</taxon>
        <taxon>Fungi</taxon>
        <taxon>Dikarya</taxon>
        <taxon>Ascomycota</taxon>
        <taxon>Pezizomycotina</taxon>
        <taxon>Eurotiomycetes</taxon>
        <taxon>Eurotiomycetidae</taxon>
        <taxon>Eurotiales</taxon>
        <taxon>Aspergillaceae</taxon>
        <taxon>Aspergillus</taxon>
        <taxon>Aspergillus subgen. Circumdati</taxon>
    </lineage>
</organism>
<dbReference type="Proteomes" id="UP000248961">
    <property type="component" value="Unassembled WGS sequence"/>
</dbReference>
<reference evidence="2 3" key="1">
    <citation type="submission" date="2018-02" db="EMBL/GenBank/DDBJ databases">
        <title>The genomes of Aspergillus section Nigri reveals drivers in fungal speciation.</title>
        <authorList>
            <consortium name="DOE Joint Genome Institute"/>
            <person name="Vesth T.C."/>
            <person name="Nybo J."/>
            <person name="Theobald S."/>
            <person name="Brandl J."/>
            <person name="Frisvad J.C."/>
            <person name="Nielsen K.F."/>
            <person name="Lyhne E.K."/>
            <person name="Kogle M.E."/>
            <person name="Kuo A."/>
            <person name="Riley R."/>
            <person name="Clum A."/>
            <person name="Nolan M."/>
            <person name="Lipzen A."/>
            <person name="Salamov A."/>
            <person name="Henrissat B."/>
            <person name="Wiebenga A."/>
            <person name="De vries R.P."/>
            <person name="Grigoriev I.V."/>
            <person name="Mortensen U.H."/>
            <person name="Andersen M.R."/>
            <person name="Baker S.E."/>
        </authorList>
    </citation>
    <scope>NUCLEOTIDE SEQUENCE [LARGE SCALE GENOMIC DNA]</scope>
    <source>
        <strain evidence="2 3">CBS 101889</strain>
    </source>
</reference>
<name>A0A395HJ42_ASPHC</name>
<proteinExistence type="predicted"/>
<protein>
    <submittedName>
        <fullName evidence="2">Uncharacterized protein</fullName>
    </submittedName>
</protein>
<dbReference type="AlphaFoldDB" id="A0A395HJ42"/>
<keyword evidence="3" id="KW-1185">Reference proteome</keyword>
<sequence>MAAQPMGIVDGSEGTSRTATRIPPCHVDVRRGWQIVKCGWNGADGSMGRWRQQTVITFVDVKPQMMRF</sequence>
<dbReference type="EMBL" id="KZ824327">
    <property type="protein sequence ID" value="RAL07656.1"/>
    <property type="molecule type" value="Genomic_DNA"/>
</dbReference>